<dbReference type="InterPro" id="IPR005828">
    <property type="entry name" value="MFS_sugar_transport-like"/>
</dbReference>
<dbReference type="Proteomes" id="UP000019384">
    <property type="component" value="Unassembled WGS sequence"/>
</dbReference>
<feature type="compositionally biased region" description="Basic and acidic residues" evidence="8">
    <location>
        <begin position="1"/>
        <end position="13"/>
    </location>
</feature>
<proteinExistence type="inferred from homology"/>
<dbReference type="NCBIfam" id="TIGR00879">
    <property type="entry name" value="SP"/>
    <property type="match status" value="1"/>
</dbReference>
<keyword evidence="4 9" id="KW-0812">Transmembrane</keyword>
<evidence type="ECO:0000313" key="11">
    <source>
        <dbReference type="EMBL" id="CDK29253.1"/>
    </source>
</evidence>
<evidence type="ECO:0000256" key="6">
    <source>
        <dbReference type="ARBA" id="ARBA00023136"/>
    </source>
</evidence>
<dbReference type="PROSITE" id="PS00216">
    <property type="entry name" value="SUGAR_TRANSPORT_1"/>
    <property type="match status" value="1"/>
</dbReference>
<evidence type="ECO:0000256" key="4">
    <source>
        <dbReference type="ARBA" id="ARBA00022692"/>
    </source>
</evidence>
<feature type="transmembrane region" description="Helical" evidence="9">
    <location>
        <begin position="126"/>
        <end position="145"/>
    </location>
</feature>
<feature type="transmembrane region" description="Helical" evidence="9">
    <location>
        <begin position="414"/>
        <end position="433"/>
    </location>
</feature>
<dbReference type="PANTHER" id="PTHR48022:SF70">
    <property type="entry name" value="MONOSACCHARIDE TRANSPORTER, PUTATIVE (AFU_ORTHOLOGUE AFUA_5G14540)-RELATED"/>
    <property type="match status" value="1"/>
</dbReference>
<dbReference type="OrthoDB" id="6133115at2759"/>
<feature type="region of interest" description="Disordered" evidence="8">
    <location>
        <begin position="1"/>
        <end position="21"/>
    </location>
</feature>
<protein>
    <recommendedName>
        <fullName evidence="10">Major facilitator superfamily (MFS) profile domain-containing protein</fullName>
    </recommendedName>
</protein>
<feature type="transmembrane region" description="Helical" evidence="9">
    <location>
        <begin position="221"/>
        <end position="241"/>
    </location>
</feature>
<feature type="transmembrane region" description="Helical" evidence="9">
    <location>
        <begin position="478"/>
        <end position="499"/>
    </location>
</feature>
<dbReference type="Pfam" id="PF00083">
    <property type="entry name" value="Sugar_tr"/>
    <property type="match status" value="1"/>
</dbReference>
<dbReference type="PANTHER" id="PTHR48022">
    <property type="entry name" value="PLASTIDIC GLUCOSE TRANSPORTER 4"/>
    <property type="match status" value="1"/>
</dbReference>
<feature type="transmembrane region" description="Helical" evidence="9">
    <location>
        <begin position="187"/>
        <end position="206"/>
    </location>
</feature>
<dbReference type="PROSITE" id="PS50850">
    <property type="entry name" value="MFS"/>
    <property type="match status" value="1"/>
</dbReference>
<reference evidence="11" key="2">
    <citation type="submission" date="2014-02" db="EMBL/GenBank/DDBJ databases">
        <title>Complete DNA sequence of /Kuraishia capsulata/ illustrates novel genomic features among budding yeasts (/Saccharomycotina/).</title>
        <authorList>
            <person name="Morales L."/>
            <person name="Noel B."/>
            <person name="Porcel B."/>
            <person name="Marcet-Houben M."/>
            <person name="Hullo M-F."/>
            <person name="Sacerdot C."/>
            <person name="Tekaia F."/>
            <person name="Leh-Louis V."/>
            <person name="Despons L."/>
            <person name="Khanna V."/>
            <person name="Aury J-M."/>
            <person name="Barbe V."/>
            <person name="Couloux A."/>
            <person name="Labadie K."/>
            <person name="Pelletier E."/>
            <person name="Souciet J-L."/>
            <person name="Boekhout T."/>
            <person name="Gabaldon T."/>
            <person name="Wincker P."/>
            <person name="Dujon B."/>
        </authorList>
    </citation>
    <scope>NUCLEOTIDE SEQUENCE</scope>
    <source>
        <strain evidence="11">CBS 1993</strain>
    </source>
</reference>
<dbReference type="SUPFAM" id="SSF103473">
    <property type="entry name" value="MFS general substrate transporter"/>
    <property type="match status" value="1"/>
</dbReference>
<dbReference type="InterPro" id="IPR020846">
    <property type="entry name" value="MFS_dom"/>
</dbReference>
<dbReference type="AlphaFoldDB" id="W6MS78"/>
<feature type="transmembrane region" description="Helical" evidence="9">
    <location>
        <begin position="92"/>
        <end position="119"/>
    </location>
</feature>
<dbReference type="Gene3D" id="1.20.1250.20">
    <property type="entry name" value="MFS general substrate transporter like domains"/>
    <property type="match status" value="1"/>
</dbReference>
<dbReference type="GO" id="GO:0016020">
    <property type="term" value="C:membrane"/>
    <property type="evidence" value="ECO:0007669"/>
    <property type="project" value="UniProtKB-SubCell"/>
</dbReference>
<dbReference type="InterPro" id="IPR005829">
    <property type="entry name" value="Sugar_transporter_CS"/>
</dbReference>
<keyword evidence="5 9" id="KW-1133">Transmembrane helix</keyword>
<evidence type="ECO:0000313" key="12">
    <source>
        <dbReference type="Proteomes" id="UP000019384"/>
    </source>
</evidence>
<evidence type="ECO:0000256" key="9">
    <source>
        <dbReference type="SAM" id="Phobius"/>
    </source>
</evidence>
<dbReference type="RefSeq" id="XP_022461241.1">
    <property type="nucleotide sequence ID" value="XM_022600417.1"/>
</dbReference>
<dbReference type="HOGENOM" id="CLU_001265_30_13_1"/>
<feature type="transmembrane region" description="Helical" evidence="9">
    <location>
        <begin position="314"/>
        <end position="335"/>
    </location>
</feature>
<name>W6MS78_9ASCO</name>
<feature type="transmembrane region" description="Helical" evidence="9">
    <location>
        <begin position="157"/>
        <end position="175"/>
    </location>
</feature>
<dbReference type="EMBL" id="HG793130">
    <property type="protein sequence ID" value="CDK29253.1"/>
    <property type="molecule type" value="Genomic_DNA"/>
</dbReference>
<evidence type="ECO:0000259" key="10">
    <source>
        <dbReference type="PROSITE" id="PS50850"/>
    </source>
</evidence>
<dbReference type="STRING" id="1382522.W6MS78"/>
<evidence type="ECO:0000256" key="3">
    <source>
        <dbReference type="ARBA" id="ARBA00022448"/>
    </source>
</evidence>
<dbReference type="FunFam" id="1.20.1250.20:FF:000134">
    <property type="entry name" value="MFS sugar transporter protein"/>
    <property type="match status" value="1"/>
</dbReference>
<reference evidence="11" key="1">
    <citation type="submission" date="2013-12" db="EMBL/GenBank/DDBJ databases">
        <authorList>
            <person name="Genoscope - CEA"/>
        </authorList>
    </citation>
    <scope>NUCLEOTIDE SEQUENCE</scope>
    <source>
        <strain evidence="11">CBS 1993</strain>
    </source>
</reference>
<sequence>MKDMIDSAHHEDGAVSSEAASLPEKAPVVDLDDEEGYLKILRERPVKMFSGPRIRLYATCVIIYLCSTMNGFDGSLMTSINTMQEYIDYFHLSGSATGTGIIFSIYQIGQISATVFIWLADYIGRVRTIFAGCVLVCVGAIISATCDQIHTFIGARFLLSFGCGLATAVCPMYLVEITPPELRGNLSAMYNSFYYVGSIIATWSIYGTSISHKGSELSFKIPLWLQLLCPGMVVVGVLFLAPESPRFNYLKDKKQATRDFFVKYHADGDDTHPLVDYEMAQVEISFLELPKFGIRDYFDFPKLFTTKSRAYRSLLVIAWSWFGQYSGNAVVGYYMTTIFLDLGITNATTRLLLNAVNSILGLVFAASGSLLVDRVGRRFMMIYATSGFILSFTVIAACIAAFENNGNQVAGRAGIAFIYIFNNVFFSFGYTPLQPLYPAEILSSEMRARGMALFQLTQGVASFVNTFAAPTAMENIRYWFYVFYVFWDCIELVVIYFFFVETKRLTLEEIESLFEGSSPVKTSIKVAKHHDEQAKFRKQQAKDEKKAAAETLANLQNAVIDNAA</sequence>
<feature type="transmembrane region" description="Helical" evidence="9">
    <location>
        <begin position="379"/>
        <end position="402"/>
    </location>
</feature>
<dbReference type="GO" id="GO:0005351">
    <property type="term" value="F:carbohydrate:proton symporter activity"/>
    <property type="evidence" value="ECO:0007669"/>
    <property type="project" value="TreeGrafter"/>
</dbReference>
<comment type="similarity">
    <text evidence="2 7">Belongs to the major facilitator superfamily. Sugar transporter (TC 2.A.1.1) family.</text>
</comment>
<evidence type="ECO:0000256" key="8">
    <source>
        <dbReference type="SAM" id="MobiDB-lite"/>
    </source>
</evidence>
<evidence type="ECO:0000256" key="5">
    <source>
        <dbReference type="ARBA" id="ARBA00022989"/>
    </source>
</evidence>
<feature type="transmembrane region" description="Helical" evidence="9">
    <location>
        <begin position="453"/>
        <end position="472"/>
    </location>
</feature>
<keyword evidence="3 7" id="KW-0813">Transport</keyword>
<evidence type="ECO:0000256" key="2">
    <source>
        <dbReference type="ARBA" id="ARBA00010992"/>
    </source>
</evidence>
<gene>
    <name evidence="11" type="ORF">KUCA_T00005241001</name>
</gene>
<dbReference type="InterPro" id="IPR036259">
    <property type="entry name" value="MFS_trans_sf"/>
</dbReference>
<accession>W6MS78</accession>
<feature type="domain" description="Major facilitator superfamily (MFS) profile" evidence="10">
    <location>
        <begin position="59"/>
        <end position="503"/>
    </location>
</feature>
<organism evidence="11 12">
    <name type="scientific">Kuraishia capsulata CBS 1993</name>
    <dbReference type="NCBI Taxonomy" id="1382522"/>
    <lineage>
        <taxon>Eukaryota</taxon>
        <taxon>Fungi</taxon>
        <taxon>Dikarya</taxon>
        <taxon>Ascomycota</taxon>
        <taxon>Saccharomycotina</taxon>
        <taxon>Pichiomycetes</taxon>
        <taxon>Pichiales</taxon>
        <taxon>Pichiaceae</taxon>
        <taxon>Kuraishia</taxon>
    </lineage>
</organism>
<evidence type="ECO:0000256" key="1">
    <source>
        <dbReference type="ARBA" id="ARBA00004141"/>
    </source>
</evidence>
<comment type="subcellular location">
    <subcellularLocation>
        <location evidence="1">Membrane</location>
        <topology evidence="1">Multi-pass membrane protein</topology>
    </subcellularLocation>
</comment>
<evidence type="ECO:0000256" key="7">
    <source>
        <dbReference type="RuleBase" id="RU003346"/>
    </source>
</evidence>
<dbReference type="InterPro" id="IPR050360">
    <property type="entry name" value="MFS_Sugar_Transporters"/>
</dbReference>
<feature type="transmembrane region" description="Helical" evidence="9">
    <location>
        <begin position="355"/>
        <end position="372"/>
    </location>
</feature>
<dbReference type="GeneID" id="34522629"/>
<keyword evidence="12" id="KW-1185">Reference proteome</keyword>
<dbReference type="InterPro" id="IPR003663">
    <property type="entry name" value="Sugar/inositol_transpt"/>
</dbReference>
<feature type="transmembrane region" description="Helical" evidence="9">
    <location>
        <begin position="54"/>
        <end position="72"/>
    </location>
</feature>
<keyword evidence="6 9" id="KW-0472">Membrane</keyword>